<keyword evidence="8" id="KW-0675">Receptor</keyword>
<evidence type="ECO:0000256" key="7">
    <source>
        <dbReference type="ARBA" id="ARBA00023136"/>
    </source>
</evidence>
<feature type="transmembrane region" description="Helical" evidence="10">
    <location>
        <begin position="116"/>
        <end position="136"/>
    </location>
</feature>
<dbReference type="PANTHER" id="PTHR21137">
    <property type="entry name" value="ODORANT RECEPTOR"/>
    <property type="match status" value="1"/>
</dbReference>
<evidence type="ECO:0000313" key="12">
    <source>
        <dbReference type="Proteomes" id="UP001153712"/>
    </source>
</evidence>
<evidence type="ECO:0000256" key="3">
    <source>
        <dbReference type="ARBA" id="ARBA00022606"/>
    </source>
</evidence>
<name>A0A9N9TNT5_PHYSR</name>
<dbReference type="InterPro" id="IPR004117">
    <property type="entry name" value="7tm6_olfct_rcpt"/>
</dbReference>
<dbReference type="GO" id="GO:0007165">
    <property type="term" value="P:signal transduction"/>
    <property type="evidence" value="ECO:0007669"/>
    <property type="project" value="UniProtKB-KW"/>
</dbReference>
<feature type="transmembrane region" description="Helical" evidence="10">
    <location>
        <begin position="6"/>
        <end position="30"/>
    </location>
</feature>
<keyword evidence="6 10" id="KW-1133">Transmembrane helix</keyword>
<evidence type="ECO:0000313" key="11">
    <source>
        <dbReference type="EMBL" id="CAG9858323.1"/>
    </source>
</evidence>
<sequence>MKKFNKIYNIMEALNIIFAVCANCLGYFQLTKIPNATLESKIISCFFLMGFLMQLFIDCFLGTVLYHQASLLPEAIFKSNWLKFSNVQLKKDIVFVLMHSQRIPQFNVYSLYDMNMISFAKVLKVAFSLYTVLSAIDRK</sequence>
<dbReference type="AlphaFoldDB" id="A0A9N9TNT5"/>
<evidence type="ECO:0000256" key="6">
    <source>
        <dbReference type="ARBA" id="ARBA00022989"/>
    </source>
</evidence>
<evidence type="ECO:0000256" key="5">
    <source>
        <dbReference type="ARBA" id="ARBA00022725"/>
    </source>
</evidence>
<dbReference type="GO" id="GO:0005886">
    <property type="term" value="C:plasma membrane"/>
    <property type="evidence" value="ECO:0007669"/>
    <property type="project" value="UniProtKB-SubCell"/>
</dbReference>
<dbReference type="Pfam" id="PF02949">
    <property type="entry name" value="7tm_6"/>
    <property type="match status" value="1"/>
</dbReference>
<keyword evidence="2" id="KW-1003">Cell membrane</keyword>
<dbReference type="OrthoDB" id="6743260at2759"/>
<keyword evidence="3" id="KW-0716">Sensory transduction</keyword>
<dbReference type="Proteomes" id="UP001153712">
    <property type="component" value="Chromosome 2"/>
</dbReference>
<dbReference type="GO" id="GO:0005549">
    <property type="term" value="F:odorant binding"/>
    <property type="evidence" value="ECO:0007669"/>
    <property type="project" value="InterPro"/>
</dbReference>
<evidence type="ECO:0000256" key="10">
    <source>
        <dbReference type="SAM" id="Phobius"/>
    </source>
</evidence>
<evidence type="ECO:0000256" key="2">
    <source>
        <dbReference type="ARBA" id="ARBA00022475"/>
    </source>
</evidence>
<organism evidence="11 12">
    <name type="scientific">Phyllotreta striolata</name>
    <name type="common">Striped flea beetle</name>
    <name type="synonym">Crioceris striolata</name>
    <dbReference type="NCBI Taxonomy" id="444603"/>
    <lineage>
        <taxon>Eukaryota</taxon>
        <taxon>Metazoa</taxon>
        <taxon>Ecdysozoa</taxon>
        <taxon>Arthropoda</taxon>
        <taxon>Hexapoda</taxon>
        <taxon>Insecta</taxon>
        <taxon>Pterygota</taxon>
        <taxon>Neoptera</taxon>
        <taxon>Endopterygota</taxon>
        <taxon>Coleoptera</taxon>
        <taxon>Polyphaga</taxon>
        <taxon>Cucujiformia</taxon>
        <taxon>Chrysomeloidea</taxon>
        <taxon>Chrysomelidae</taxon>
        <taxon>Galerucinae</taxon>
        <taxon>Alticini</taxon>
        <taxon>Phyllotreta</taxon>
    </lineage>
</organism>
<dbReference type="EMBL" id="OU900095">
    <property type="protein sequence ID" value="CAG9858323.1"/>
    <property type="molecule type" value="Genomic_DNA"/>
</dbReference>
<evidence type="ECO:0000256" key="4">
    <source>
        <dbReference type="ARBA" id="ARBA00022692"/>
    </source>
</evidence>
<protein>
    <submittedName>
        <fullName evidence="11">Uncharacterized protein</fullName>
    </submittedName>
</protein>
<proteinExistence type="predicted"/>
<dbReference type="GO" id="GO:0004984">
    <property type="term" value="F:olfactory receptor activity"/>
    <property type="evidence" value="ECO:0007669"/>
    <property type="project" value="InterPro"/>
</dbReference>
<feature type="transmembrane region" description="Helical" evidence="10">
    <location>
        <begin position="42"/>
        <end position="66"/>
    </location>
</feature>
<comment type="subcellular location">
    <subcellularLocation>
        <location evidence="1">Cell membrane</location>
        <topology evidence="1">Multi-pass membrane protein</topology>
    </subcellularLocation>
</comment>
<evidence type="ECO:0000256" key="1">
    <source>
        <dbReference type="ARBA" id="ARBA00004651"/>
    </source>
</evidence>
<evidence type="ECO:0000256" key="9">
    <source>
        <dbReference type="ARBA" id="ARBA00023224"/>
    </source>
</evidence>
<dbReference type="PANTHER" id="PTHR21137:SF35">
    <property type="entry name" value="ODORANT RECEPTOR 19A-RELATED"/>
    <property type="match status" value="1"/>
</dbReference>
<gene>
    <name evidence="11" type="ORF">PHYEVI_LOCUS4713</name>
</gene>
<keyword evidence="9" id="KW-0807">Transducer</keyword>
<accession>A0A9N9TNT5</accession>
<reference evidence="11" key="1">
    <citation type="submission" date="2022-01" db="EMBL/GenBank/DDBJ databases">
        <authorList>
            <person name="King R."/>
        </authorList>
    </citation>
    <scope>NUCLEOTIDE SEQUENCE</scope>
</reference>
<keyword evidence="5" id="KW-0552">Olfaction</keyword>
<keyword evidence="7 10" id="KW-0472">Membrane</keyword>
<evidence type="ECO:0000256" key="8">
    <source>
        <dbReference type="ARBA" id="ARBA00023170"/>
    </source>
</evidence>
<keyword evidence="4 10" id="KW-0812">Transmembrane</keyword>
<keyword evidence="12" id="KW-1185">Reference proteome</keyword>